<feature type="domain" description="Mechanosensitive ion channel MscS" evidence="6">
    <location>
        <begin position="104"/>
        <end position="175"/>
    </location>
</feature>
<evidence type="ECO:0000313" key="7">
    <source>
        <dbReference type="EMBL" id="QSL90537.1"/>
    </source>
</evidence>
<keyword evidence="5" id="KW-1003">Cell membrane</keyword>
<keyword evidence="5" id="KW-0406">Ion transport</keyword>
<keyword evidence="4 5" id="KW-0472">Membrane</keyword>
<accession>A0A1I5NZY4</accession>
<dbReference type="EMBL" id="CP070505">
    <property type="protein sequence ID" value="QSL90537.1"/>
    <property type="molecule type" value="Genomic_DNA"/>
</dbReference>
<dbReference type="InterPro" id="IPR045275">
    <property type="entry name" value="MscS_archaea/bacteria_type"/>
</dbReference>
<dbReference type="Pfam" id="PF00924">
    <property type="entry name" value="MS_channel_2nd"/>
    <property type="match status" value="1"/>
</dbReference>
<dbReference type="GO" id="GO:0005886">
    <property type="term" value="C:plasma membrane"/>
    <property type="evidence" value="ECO:0007669"/>
    <property type="project" value="UniProtKB-SubCell"/>
</dbReference>
<dbReference type="RefSeq" id="WP_072423550.1">
    <property type="nucleotide sequence ID" value="NZ_CP070505.1"/>
</dbReference>
<evidence type="ECO:0000259" key="6">
    <source>
        <dbReference type="Pfam" id="PF00924"/>
    </source>
</evidence>
<dbReference type="OrthoDB" id="8685113at2"/>
<keyword evidence="9" id="KW-1185">Reference proteome</keyword>
<evidence type="ECO:0000256" key="4">
    <source>
        <dbReference type="ARBA" id="ARBA00023136"/>
    </source>
</evidence>
<keyword evidence="5" id="KW-0813">Transport</keyword>
<dbReference type="InterPro" id="IPR023408">
    <property type="entry name" value="MscS_beta-dom_sf"/>
</dbReference>
<proteinExistence type="inferred from homology"/>
<gene>
    <name evidence="7" type="ORF">JWV26_12150</name>
    <name evidence="8" type="ORF">SAMN05216177_10241</name>
</gene>
<comment type="function">
    <text evidence="5">Mechanosensitive channel that participates in the regulation of osmotic pressure changes within the cell, opening in response to stretch forces in the membrane lipid bilayer, without the need for other proteins. Contributes to normal resistance to hypoosmotic shock. Forms an ion channel of 1.0 nanosiemens conductance with a slight preference for anions.</text>
</comment>
<evidence type="ECO:0000313" key="9">
    <source>
        <dbReference type="Proteomes" id="UP000182025"/>
    </source>
</evidence>
<dbReference type="GO" id="GO:0008381">
    <property type="term" value="F:mechanosensitive monoatomic ion channel activity"/>
    <property type="evidence" value="ECO:0007669"/>
    <property type="project" value="InterPro"/>
</dbReference>
<evidence type="ECO:0000256" key="5">
    <source>
        <dbReference type="RuleBase" id="RU369025"/>
    </source>
</evidence>
<dbReference type="InterPro" id="IPR010920">
    <property type="entry name" value="LSM_dom_sf"/>
</dbReference>
<name>A0A1I5NZY4_9GAMM</name>
<comment type="subcellular location">
    <subcellularLocation>
        <location evidence="5">Cell inner membrane</location>
        <topology evidence="5">Multi-pass membrane protein</topology>
    </subcellularLocation>
    <subcellularLocation>
        <location evidence="1">Membrane</location>
    </subcellularLocation>
</comment>
<reference evidence="8" key="1">
    <citation type="submission" date="2016-10" db="EMBL/GenBank/DDBJ databases">
        <authorList>
            <person name="de Groot N.N."/>
        </authorList>
    </citation>
    <scope>NUCLEOTIDE SEQUENCE [LARGE SCALE GENOMIC DNA]</scope>
    <source>
        <strain evidence="8">JCM 15604</strain>
    </source>
</reference>
<evidence type="ECO:0000256" key="1">
    <source>
        <dbReference type="ARBA" id="ARBA00004370"/>
    </source>
</evidence>
<dbReference type="SUPFAM" id="SSF50182">
    <property type="entry name" value="Sm-like ribonucleoproteins"/>
    <property type="match status" value="1"/>
</dbReference>
<protein>
    <recommendedName>
        <fullName evidence="5">Small-conductance mechanosensitive channel</fullName>
    </recommendedName>
</protein>
<feature type="transmembrane region" description="Helical" evidence="5">
    <location>
        <begin position="59"/>
        <end position="84"/>
    </location>
</feature>
<dbReference type="InterPro" id="IPR006685">
    <property type="entry name" value="MscS_channel_2nd"/>
</dbReference>
<dbReference type="AlphaFoldDB" id="A0A1I5NZY4"/>
<evidence type="ECO:0000256" key="2">
    <source>
        <dbReference type="ARBA" id="ARBA00022692"/>
    </source>
</evidence>
<feature type="transmembrane region" description="Helical" evidence="5">
    <location>
        <begin position="90"/>
        <end position="115"/>
    </location>
</feature>
<reference evidence="7 10" key="3">
    <citation type="submission" date="2021-02" db="EMBL/GenBank/DDBJ databases">
        <title>Whole genome sequencing of Pseudomonas alcaliphila strain SM2.</title>
        <authorList>
            <person name="Alshamsi M.S."/>
            <person name="Sudalaimuthuasari N."/>
            <person name="Kundu B."/>
            <person name="AlMaskari R.S."/>
            <person name="Elmahi Y."/>
            <person name="Mundra S."/>
            <person name="Chandran S."/>
            <person name="Malik S."/>
            <person name="Hazzouri K.M."/>
            <person name="Amiri K.M.A."/>
        </authorList>
    </citation>
    <scope>NUCLEOTIDE SEQUENCE [LARGE SCALE GENOMIC DNA]</scope>
    <source>
        <strain evidence="7 10">SM2</strain>
    </source>
</reference>
<evidence type="ECO:0000313" key="10">
    <source>
        <dbReference type="Proteomes" id="UP000663658"/>
    </source>
</evidence>
<keyword evidence="2 5" id="KW-0812">Transmembrane</keyword>
<dbReference type="EMBL" id="FOXK01000002">
    <property type="protein sequence ID" value="SFP27160.1"/>
    <property type="molecule type" value="Genomic_DNA"/>
</dbReference>
<evidence type="ECO:0000313" key="8">
    <source>
        <dbReference type="EMBL" id="SFP27160.1"/>
    </source>
</evidence>
<organism evidence="8 9">
    <name type="scientific">Ectopseudomonas toyotomiensis</name>
    <dbReference type="NCBI Taxonomy" id="554344"/>
    <lineage>
        <taxon>Bacteria</taxon>
        <taxon>Pseudomonadati</taxon>
        <taxon>Pseudomonadota</taxon>
        <taxon>Gammaproteobacteria</taxon>
        <taxon>Pseudomonadales</taxon>
        <taxon>Pseudomonadaceae</taxon>
        <taxon>Ectopseudomonas</taxon>
    </lineage>
</organism>
<dbReference type="PANTHER" id="PTHR30221">
    <property type="entry name" value="SMALL-CONDUCTANCE MECHANOSENSITIVE CHANNEL"/>
    <property type="match status" value="1"/>
</dbReference>
<keyword evidence="5" id="KW-0997">Cell inner membrane</keyword>
<keyword evidence="5" id="KW-0407">Ion channel</keyword>
<keyword evidence="3 5" id="KW-1133">Transmembrane helix</keyword>
<comment type="caution">
    <text evidence="5">Lacks conserved residue(s) required for the propagation of feature annotation.</text>
</comment>
<dbReference type="Gene3D" id="2.30.30.60">
    <property type="match status" value="1"/>
</dbReference>
<feature type="transmembrane region" description="Helical" evidence="5">
    <location>
        <begin position="20"/>
        <end position="38"/>
    </location>
</feature>
<dbReference type="Proteomes" id="UP000663658">
    <property type="component" value="Chromosome"/>
</dbReference>
<comment type="subunit">
    <text evidence="5">Homoheptamer.</text>
</comment>
<dbReference type="KEGG" id="pty:JWV26_12150"/>
<evidence type="ECO:0000256" key="3">
    <source>
        <dbReference type="ARBA" id="ARBA00022989"/>
    </source>
</evidence>
<dbReference type="Gene3D" id="1.10.287.1260">
    <property type="match status" value="1"/>
</dbReference>
<dbReference type="PANTHER" id="PTHR30221:SF8">
    <property type="entry name" value="SMALL-CONDUCTANCE MECHANOSENSITIVE CHANNEL"/>
    <property type="match status" value="1"/>
</dbReference>
<dbReference type="Proteomes" id="UP000182025">
    <property type="component" value="Unassembled WGS sequence"/>
</dbReference>
<sequence length="179" mass="19926">MEQLELLAAWRDPLIRTGQVLLIILLAWIAQRILTRAISRLGARYSLLPPEVLQPLRGLVRWLIMGSALLMVLERLGVSATVLWTALTGFTAVAAVAFFAIWSVLSNMFCALLIFTMGPFRIGDTVEVIDSADKPGVKGRVIAINLFYTTLQDLSEEAAGAVLQVPNSLFFQRSVRRWR</sequence>
<comment type="similarity">
    <text evidence="5">Belongs to the MscS (TC 1.A.23) family.</text>
</comment>
<reference evidence="9" key="2">
    <citation type="submission" date="2016-10" db="EMBL/GenBank/DDBJ databases">
        <authorList>
            <person name="Varghese N."/>
            <person name="Submissions S."/>
        </authorList>
    </citation>
    <scope>NUCLEOTIDE SEQUENCE [LARGE SCALE GENOMIC DNA]</scope>
    <source>
        <strain evidence="9">JCM 15604</strain>
    </source>
</reference>